<evidence type="ECO:0000313" key="3">
    <source>
        <dbReference type="Proteomes" id="UP000663855"/>
    </source>
</evidence>
<accession>A0A815WL73</accession>
<evidence type="ECO:0000256" key="1">
    <source>
        <dbReference type="ARBA" id="ARBA00022729"/>
    </source>
</evidence>
<reference evidence="2" key="1">
    <citation type="submission" date="2021-02" db="EMBL/GenBank/DDBJ databases">
        <authorList>
            <person name="Nowell W R."/>
        </authorList>
    </citation>
    <scope>NUCLEOTIDE SEQUENCE</scope>
</reference>
<organism evidence="2 3">
    <name type="scientific">Rotaria magnacalcarata</name>
    <dbReference type="NCBI Taxonomy" id="392030"/>
    <lineage>
        <taxon>Eukaryota</taxon>
        <taxon>Metazoa</taxon>
        <taxon>Spiralia</taxon>
        <taxon>Gnathifera</taxon>
        <taxon>Rotifera</taxon>
        <taxon>Eurotatoria</taxon>
        <taxon>Bdelloidea</taxon>
        <taxon>Philodinida</taxon>
        <taxon>Philodinidae</taxon>
        <taxon>Rotaria</taxon>
    </lineage>
</organism>
<protein>
    <recommendedName>
        <fullName evidence="4">VCBS repeat-containing protein</fullName>
    </recommendedName>
</protein>
<dbReference type="Gene3D" id="2.130.10.130">
    <property type="entry name" value="Integrin alpha, N-terminal"/>
    <property type="match status" value="1"/>
</dbReference>
<proteinExistence type="predicted"/>
<comment type="caution">
    <text evidence="2">The sequence shown here is derived from an EMBL/GenBank/DDBJ whole genome shotgun (WGS) entry which is preliminary data.</text>
</comment>
<dbReference type="PANTHER" id="PTHR46580">
    <property type="entry name" value="SENSOR KINASE-RELATED"/>
    <property type="match status" value="1"/>
</dbReference>
<sequence>MANSKCLTITYFGINSTCSLFSEKVIVERLQFVATNMNARVINLNKINDAAQLTFTQTYTAILQYALWCGAPSAIEMGYSSSDSFIDMASVHLFSNQLIVWLGQGNGTFDQGTAYSTDAAPIDLSIVDLTNDGLLDILVLCNAFNDILLFVNLGDGIFAAKGMVGSTAAFSSPFRMTLADLNNNGLVDVVIVCGNFPYVSVLLNQNYPNGSQFTLVPNNSLSFITLLPVAAVTADFNSDSLVDVAILTYFGNVFMYLGMGNGNFNYLATYTTSGLTEVSSCIVAFDVNNDGNIDLIVTNTGSMTVAVLFGDGQGAMSAPILYWVVGNPSYMRALDFEQVGHLDLLVLTGFNCYTLLTGDFNGIFKTSISCGYVPIGIVMKFAVGDINGDEIPDMAITATGTSNVQIFLGSFI</sequence>
<name>A0A815WL73_9BILA</name>
<keyword evidence="1" id="KW-0732">Signal</keyword>
<dbReference type="SUPFAM" id="SSF69318">
    <property type="entry name" value="Integrin alpha N-terminal domain"/>
    <property type="match status" value="1"/>
</dbReference>
<dbReference type="EMBL" id="CAJNOV010014265">
    <property type="protein sequence ID" value="CAF1545534.1"/>
    <property type="molecule type" value="Genomic_DNA"/>
</dbReference>
<gene>
    <name evidence="2" type="ORF">CJN711_LOCUS30015</name>
</gene>
<evidence type="ECO:0000313" key="2">
    <source>
        <dbReference type="EMBL" id="CAF1545534.1"/>
    </source>
</evidence>
<evidence type="ECO:0008006" key="4">
    <source>
        <dbReference type="Google" id="ProtNLM"/>
    </source>
</evidence>
<dbReference type="Proteomes" id="UP000663855">
    <property type="component" value="Unassembled WGS sequence"/>
</dbReference>
<dbReference type="AlphaFoldDB" id="A0A815WL73"/>
<dbReference type="InterPro" id="IPR013517">
    <property type="entry name" value="FG-GAP"/>
</dbReference>
<dbReference type="Pfam" id="PF13517">
    <property type="entry name" value="FG-GAP_3"/>
    <property type="match status" value="2"/>
</dbReference>
<dbReference type="InterPro" id="IPR028994">
    <property type="entry name" value="Integrin_alpha_N"/>
</dbReference>
<dbReference type="PANTHER" id="PTHR46580:SF4">
    <property type="entry name" value="ATP_GTP-BINDING PROTEIN"/>
    <property type="match status" value="1"/>
</dbReference>